<dbReference type="GO" id="GO:0004497">
    <property type="term" value="F:monooxygenase activity"/>
    <property type="evidence" value="ECO:0007669"/>
    <property type="project" value="UniProtKB-KW"/>
</dbReference>
<dbReference type="Pfam" id="PF00067">
    <property type="entry name" value="p450"/>
    <property type="match status" value="1"/>
</dbReference>
<evidence type="ECO:0000256" key="8">
    <source>
        <dbReference type="ARBA" id="ARBA00023004"/>
    </source>
</evidence>
<keyword evidence="15" id="KW-1185">Reference proteome</keyword>
<comment type="caution">
    <text evidence="14">The sequence shown here is derived from an EMBL/GenBank/DDBJ whole genome shotgun (WGS) entry which is preliminary data.</text>
</comment>
<evidence type="ECO:0000256" key="9">
    <source>
        <dbReference type="ARBA" id="ARBA00023033"/>
    </source>
</evidence>
<comment type="subcellular location">
    <subcellularLocation>
        <location evidence="1">Membrane</location>
        <topology evidence="1">Single-pass membrane protein</topology>
    </subcellularLocation>
</comment>
<dbReference type="EMBL" id="CACTIH010007390">
    <property type="protein sequence ID" value="CAA3012076.1"/>
    <property type="molecule type" value="Genomic_DNA"/>
</dbReference>
<comment type="cofactor">
    <cofactor evidence="11">
        <name>heme</name>
        <dbReference type="ChEBI" id="CHEBI:30413"/>
    </cofactor>
</comment>
<dbReference type="InterPro" id="IPR001128">
    <property type="entry name" value="Cyt_P450"/>
</dbReference>
<evidence type="ECO:0000256" key="2">
    <source>
        <dbReference type="ARBA" id="ARBA00010617"/>
    </source>
</evidence>
<dbReference type="GO" id="GO:0016705">
    <property type="term" value="F:oxidoreductase activity, acting on paired donors, with incorporation or reduction of molecular oxygen"/>
    <property type="evidence" value="ECO:0007669"/>
    <property type="project" value="InterPro"/>
</dbReference>
<dbReference type="InterPro" id="IPR002401">
    <property type="entry name" value="Cyt_P450_E_grp-I"/>
</dbReference>
<evidence type="ECO:0000256" key="12">
    <source>
        <dbReference type="RuleBase" id="RU000461"/>
    </source>
</evidence>
<keyword evidence="8 11" id="KW-0408">Iron</keyword>
<dbReference type="GO" id="GO:0009753">
    <property type="term" value="P:response to jasmonic acid"/>
    <property type="evidence" value="ECO:0007669"/>
    <property type="project" value="UniProtKB-ARBA"/>
</dbReference>
<sequence>MVPLTFHVNFELLFRFIDLVFLILESISLIFTCLTCMEVSLILGWRIANWLWFRPRKIEKYLRAQGFSGNPYRLIHGDSKEMAAMIKQANSKPINLSDDIIPRALPFHHHIINKYGKNSFSWIGPTPRVYIMEPELIKEVLINNTTFKKPTPNPLAKFLICGFAGYEDEKWAKHRKMVDPAFYMEKLRHMIPAMHTSCIEMINKWEMLASEKITIEIDVQPYLEDLTCDVISRTAFGSSYAQGKMIFRLQKEQAELTRQVLQSVYIPGWRILPTKRNRRMKEINYQLCSFLKNIINGKLKAIKAGIDSAENDLLGILLKSNLEEIKKHGNNNLGMSIDEVIEECKAFYFAGQESTSNLLSWTMLLLSMHPSWQIRAREEIRQVFGNKVPDFDGLNRLKTVTMILYEVLRLYPPAIIFTRTINEETKLGEMTLPSGLQFLLPIILVHHDRQLWGEDVKEFKPERFSQGIAKATNNQLSFFPFSWGPRMCIGSNFSLMEAKIALVMILRRFSIELSPSYTHAPSFVVTLQPQKGVHIKLQKI</sequence>
<keyword evidence="4 13" id="KW-0812">Transmembrane</keyword>
<accession>A0A8S0U6E9</accession>
<evidence type="ECO:0000256" key="10">
    <source>
        <dbReference type="ARBA" id="ARBA00023136"/>
    </source>
</evidence>
<dbReference type="PRINTS" id="PR00463">
    <property type="entry name" value="EP450I"/>
</dbReference>
<keyword evidence="7 12" id="KW-0560">Oxidoreductase</keyword>
<keyword evidence="5 11" id="KW-0479">Metal-binding</keyword>
<dbReference type="PANTHER" id="PTHR24282:SF250">
    <property type="entry name" value="CYTOCHROME P450 CYP72A219-LIKE"/>
    <property type="match status" value="1"/>
</dbReference>
<dbReference type="CDD" id="cd20642">
    <property type="entry name" value="CYP72"/>
    <property type="match status" value="1"/>
</dbReference>
<dbReference type="InterPro" id="IPR036396">
    <property type="entry name" value="Cyt_P450_sf"/>
</dbReference>
<keyword evidence="10 13" id="KW-0472">Membrane</keyword>
<feature type="transmembrane region" description="Helical" evidence="13">
    <location>
        <begin position="20"/>
        <end position="48"/>
    </location>
</feature>
<name>A0A8S0U6E9_OLEEU</name>
<dbReference type="PRINTS" id="PR00385">
    <property type="entry name" value="P450"/>
</dbReference>
<evidence type="ECO:0000313" key="14">
    <source>
        <dbReference type="EMBL" id="CAA3012076.1"/>
    </source>
</evidence>
<dbReference type="GO" id="GO:0005506">
    <property type="term" value="F:iron ion binding"/>
    <property type="evidence" value="ECO:0007669"/>
    <property type="project" value="InterPro"/>
</dbReference>
<evidence type="ECO:0000256" key="3">
    <source>
        <dbReference type="ARBA" id="ARBA00022617"/>
    </source>
</evidence>
<evidence type="ECO:0000256" key="13">
    <source>
        <dbReference type="SAM" id="Phobius"/>
    </source>
</evidence>
<comment type="similarity">
    <text evidence="2 12">Belongs to the cytochrome P450 family.</text>
</comment>
<evidence type="ECO:0000256" key="5">
    <source>
        <dbReference type="ARBA" id="ARBA00022723"/>
    </source>
</evidence>
<dbReference type="Proteomes" id="UP000594638">
    <property type="component" value="Unassembled WGS sequence"/>
</dbReference>
<evidence type="ECO:0000256" key="4">
    <source>
        <dbReference type="ARBA" id="ARBA00022692"/>
    </source>
</evidence>
<keyword evidence="6 13" id="KW-1133">Transmembrane helix</keyword>
<evidence type="ECO:0000256" key="11">
    <source>
        <dbReference type="PIRSR" id="PIRSR602401-1"/>
    </source>
</evidence>
<evidence type="ECO:0000256" key="1">
    <source>
        <dbReference type="ARBA" id="ARBA00004167"/>
    </source>
</evidence>
<dbReference type="GO" id="GO:0016020">
    <property type="term" value="C:membrane"/>
    <property type="evidence" value="ECO:0007669"/>
    <property type="project" value="UniProtKB-SubCell"/>
</dbReference>
<gene>
    <name evidence="14" type="ORF">OLEA9_A012780</name>
</gene>
<reference evidence="14 15" key="1">
    <citation type="submission" date="2019-12" db="EMBL/GenBank/DDBJ databases">
        <authorList>
            <person name="Alioto T."/>
            <person name="Alioto T."/>
            <person name="Gomez Garrido J."/>
        </authorList>
    </citation>
    <scope>NUCLEOTIDE SEQUENCE [LARGE SCALE GENOMIC DNA]</scope>
</reference>
<dbReference type="InterPro" id="IPR050665">
    <property type="entry name" value="Cytochrome_P450_Monooxygen"/>
</dbReference>
<evidence type="ECO:0000313" key="15">
    <source>
        <dbReference type="Proteomes" id="UP000594638"/>
    </source>
</evidence>
<dbReference type="FunFam" id="1.10.630.10:FF:000029">
    <property type="entry name" value="Cytochrome P450 734A1"/>
    <property type="match status" value="1"/>
</dbReference>
<dbReference type="AlphaFoldDB" id="A0A8S0U6E9"/>
<evidence type="ECO:0000256" key="6">
    <source>
        <dbReference type="ARBA" id="ARBA00022989"/>
    </source>
</evidence>
<dbReference type="PROSITE" id="PS00086">
    <property type="entry name" value="CYTOCHROME_P450"/>
    <property type="match status" value="1"/>
</dbReference>
<dbReference type="Gene3D" id="1.10.630.10">
    <property type="entry name" value="Cytochrome P450"/>
    <property type="match status" value="1"/>
</dbReference>
<organism evidence="14 15">
    <name type="scientific">Olea europaea subsp. europaea</name>
    <dbReference type="NCBI Taxonomy" id="158383"/>
    <lineage>
        <taxon>Eukaryota</taxon>
        <taxon>Viridiplantae</taxon>
        <taxon>Streptophyta</taxon>
        <taxon>Embryophyta</taxon>
        <taxon>Tracheophyta</taxon>
        <taxon>Spermatophyta</taxon>
        <taxon>Magnoliopsida</taxon>
        <taxon>eudicotyledons</taxon>
        <taxon>Gunneridae</taxon>
        <taxon>Pentapetalae</taxon>
        <taxon>asterids</taxon>
        <taxon>lamiids</taxon>
        <taxon>Lamiales</taxon>
        <taxon>Oleaceae</taxon>
        <taxon>Oleeae</taxon>
        <taxon>Olea</taxon>
    </lineage>
</organism>
<evidence type="ECO:0000256" key="7">
    <source>
        <dbReference type="ARBA" id="ARBA00023002"/>
    </source>
</evidence>
<keyword evidence="9 12" id="KW-0503">Monooxygenase</keyword>
<dbReference type="GO" id="GO:0020037">
    <property type="term" value="F:heme binding"/>
    <property type="evidence" value="ECO:0007669"/>
    <property type="project" value="InterPro"/>
</dbReference>
<keyword evidence="3 11" id="KW-0349">Heme</keyword>
<feature type="binding site" description="axial binding residue" evidence="11">
    <location>
        <position position="488"/>
    </location>
    <ligand>
        <name>heme</name>
        <dbReference type="ChEBI" id="CHEBI:30413"/>
    </ligand>
    <ligandPart>
        <name>Fe</name>
        <dbReference type="ChEBI" id="CHEBI:18248"/>
    </ligandPart>
</feature>
<dbReference type="SUPFAM" id="SSF48264">
    <property type="entry name" value="Cytochrome P450"/>
    <property type="match status" value="1"/>
</dbReference>
<dbReference type="PANTHER" id="PTHR24282">
    <property type="entry name" value="CYTOCHROME P450 FAMILY MEMBER"/>
    <property type="match status" value="1"/>
</dbReference>
<dbReference type="InterPro" id="IPR017972">
    <property type="entry name" value="Cyt_P450_CS"/>
</dbReference>
<proteinExistence type="inferred from homology"/>
<dbReference type="GO" id="GO:0009820">
    <property type="term" value="P:alkaloid metabolic process"/>
    <property type="evidence" value="ECO:0007669"/>
    <property type="project" value="UniProtKB-ARBA"/>
</dbReference>
<dbReference type="OrthoDB" id="1470350at2759"/>
<dbReference type="Gramene" id="OE9A012780T2">
    <property type="protein sequence ID" value="OE9A012780C2"/>
    <property type="gene ID" value="OE9A012780"/>
</dbReference>
<protein>
    <submittedName>
        <fullName evidence="14">Cytochrome P450 CYP72A219-like</fullName>
    </submittedName>
</protein>